<evidence type="ECO:0000256" key="2">
    <source>
        <dbReference type="ARBA" id="ARBA00009540"/>
    </source>
</evidence>
<feature type="compositionally biased region" description="Polar residues" evidence="5">
    <location>
        <begin position="50"/>
        <end position="62"/>
    </location>
</feature>
<comment type="subcellular location">
    <subcellularLocation>
        <location evidence="1">Mitochondrion</location>
    </subcellularLocation>
</comment>
<dbReference type="Gene3D" id="3.10.350.10">
    <property type="entry name" value="LysM domain"/>
    <property type="match status" value="1"/>
</dbReference>
<feature type="region of interest" description="Disordered" evidence="5">
    <location>
        <begin position="530"/>
        <end position="559"/>
    </location>
</feature>
<evidence type="ECO:0000256" key="4">
    <source>
        <dbReference type="ARBA" id="ARBA00040604"/>
    </source>
</evidence>
<dbReference type="AlphaFoldDB" id="A0A2R2MR74"/>
<gene>
    <name evidence="9" type="primary">LOC106157377</name>
</gene>
<dbReference type="GO" id="GO:0006979">
    <property type="term" value="P:response to oxidative stress"/>
    <property type="evidence" value="ECO:0007669"/>
    <property type="project" value="TreeGrafter"/>
</dbReference>
<dbReference type="FunCoup" id="A0A2R2MR74">
    <property type="interactions" value="2210"/>
</dbReference>
<feature type="region of interest" description="Disordered" evidence="5">
    <location>
        <begin position="667"/>
        <end position="688"/>
    </location>
</feature>
<feature type="region of interest" description="Disordered" evidence="5">
    <location>
        <begin position="418"/>
        <end position="507"/>
    </location>
</feature>
<dbReference type="SMART" id="SM00257">
    <property type="entry name" value="LysM"/>
    <property type="match status" value="1"/>
</dbReference>
<dbReference type="PANTHER" id="PTHR23354:SF62">
    <property type="entry name" value="MUSTARD, ISOFORM V"/>
    <property type="match status" value="1"/>
</dbReference>
<feature type="region of interest" description="Disordered" evidence="5">
    <location>
        <begin position="351"/>
        <end position="378"/>
    </location>
</feature>
<feature type="compositionally biased region" description="Basic and acidic residues" evidence="5">
    <location>
        <begin position="21"/>
        <end position="48"/>
    </location>
</feature>
<evidence type="ECO:0000259" key="6">
    <source>
        <dbReference type="PROSITE" id="PS51782"/>
    </source>
</evidence>
<feature type="compositionally biased region" description="Polar residues" evidence="5">
    <location>
        <begin position="444"/>
        <end position="483"/>
    </location>
</feature>
<dbReference type="PANTHER" id="PTHR23354">
    <property type="entry name" value="NUCLEOLAR PROTEIN 7/ESTROGEN RECEPTOR COACTIVATOR-RELATED"/>
    <property type="match status" value="1"/>
</dbReference>
<keyword evidence="3" id="KW-0496">Mitochondrion</keyword>
<evidence type="ECO:0000259" key="7">
    <source>
        <dbReference type="PROSITE" id="PS51886"/>
    </source>
</evidence>
<feature type="compositionally biased region" description="Basic and acidic residues" evidence="5">
    <location>
        <begin position="213"/>
        <end position="223"/>
    </location>
</feature>
<comment type="similarity">
    <text evidence="2">Belongs to the OXR1 family.</text>
</comment>
<feature type="domain" description="LysM" evidence="6">
    <location>
        <begin position="131"/>
        <end position="174"/>
    </location>
</feature>
<dbReference type="GO" id="GO:0005634">
    <property type="term" value="C:nucleus"/>
    <property type="evidence" value="ECO:0007669"/>
    <property type="project" value="TreeGrafter"/>
</dbReference>
<evidence type="ECO:0000313" key="9">
    <source>
        <dbReference type="RefSeq" id="XP_023932512.1"/>
    </source>
</evidence>
<feature type="domain" description="TLDc" evidence="7">
    <location>
        <begin position="1073"/>
        <end position="1234"/>
    </location>
</feature>
<dbReference type="Pfam" id="PF01476">
    <property type="entry name" value="LysM"/>
    <property type="match status" value="1"/>
</dbReference>
<feature type="compositionally biased region" description="Gly residues" evidence="5">
    <location>
        <begin position="63"/>
        <end position="72"/>
    </location>
</feature>
<feature type="region of interest" description="Disordered" evidence="5">
    <location>
        <begin position="21"/>
        <end position="124"/>
    </location>
</feature>
<sequence length="1238" mass="137729">MEGEPGPADVTTLRKFVRERSNSFRDWWRSKRAPHLREGGKSKSEDGFKQTASTGNMASQSEPGGGGGGIFSIGGTASSPPPWTSLSEEVKRKLDEIENKPRSMTEMVTDPGDAGNGKKKGRQVVQPKGTIVYEVRDRDSLTSIAAKFDTTPSVLVKINRLVTRVVFPGQNIFVPDKDYVPSEPTSPVESPTSSATSNPLKIAVGRVEPDLHTPLRSPGHAERVFPSSPPQEVHEIEPPKPLSEDEAKKLDEECYERFIKLNVRYITDGQGVVKGVLLVTPNAVMFDPDVSDPLVQENSPEMYGMIAPMDMIISAAMYHDISIMKLKGEAVGMKPSAKVYHAPDCAIHRADQSESEAAEVTPPTSQSEPITEEDIADAKIKEKRDRFKRARTVSACSCGAERIVSEALEKVRRSSIDHAGISPKVHDGHSHNDKNEDGDGKNLVQITTVMSTEDKSTGSVTGSNVGASEAATTQSDSSVISQDSKTKMSDVAKANDSADFDPLQSSNSLEQEVHLSDINEVPLVKQKDIPHHHHHHHHVGPHVTDHNPVAPPDDPIPEVSEAEDIPLEQLVKDDHELSFHSEKDNGDDVDDDFTDSLQKEDGLTYPLEGKMNECAESDPENVLFSLGSSADSGGGMPTNQLDFSPSPQRKLSNILYYVHDNELREKGTQIRSRSNNVGQGEGQLGDYSISAPSDNVKNGGDAIHDNCGICDYLPKTDTAYSVLELLDPDNPAAPISQSPDKQPAIFGSWVSLSSNPNLSTFVDFSSGMFSSSKQDRGRVQDVHDLEEHVPQNYEQRDSSCDGFVRKTANTLWYQRPPTDTETHSGEANRGFGSSGRFKKGYQRSSSGVDIEVESLVKVEDRPELFKSIDGKWSVWLPRGTGLKCTVFVKGLMSCFVDLKFIFVYVLYFCFPIPTNSIPDLLFKCASPTSLDEPPLYLCLKVGIPINKPVSKTCPIESYSKKKKKPEYWFAIPRDKVDHLYAFFIQWSPNIYGDESDIDPQERGFVMIGEDEEEEELALEEEHFVTPSKRIPRRLTRVVSKDWEVVSMDEARRRLEALEVEDMLPLPELIGKSAILEEEHIKALNKKLPPRAEGYPWTQVYSTEQHGFSLHTLYRLMQGLDNPVMIVIKDTDEQIFGALTSDPIKVSDHFYGTGETFLFTFYEEFKTYNWTGENTFFVKGNQHSLAIGAGEGLFGLWLDEDFYHGRTHFCQTFGNEPLTIKEDFVVKNVEVWAFLFDWR</sequence>
<feature type="compositionally biased region" description="Basic and acidic residues" evidence="5">
    <location>
        <begin position="88"/>
        <end position="103"/>
    </location>
</feature>
<feature type="compositionally biased region" description="Basic residues" evidence="5">
    <location>
        <begin position="530"/>
        <end position="540"/>
    </location>
</feature>
<reference evidence="9" key="1">
    <citation type="submission" date="2025-08" db="UniProtKB">
        <authorList>
            <consortium name="RefSeq"/>
        </authorList>
    </citation>
    <scope>IDENTIFICATION</scope>
    <source>
        <tissue evidence="9">Gonads</tissue>
    </source>
</reference>
<protein>
    <recommendedName>
        <fullName evidence="4">Oxidation resistance protein 1</fullName>
    </recommendedName>
</protein>
<evidence type="ECO:0000256" key="1">
    <source>
        <dbReference type="ARBA" id="ARBA00004173"/>
    </source>
</evidence>
<evidence type="ECO:0000256" key="3">
    <source>
        <dbReference type="ARBA" id="ARBA00023128"/>
    </source>
</evidence>
<dbReference type="PROSITE" id="PS51886">
    <property type="entry name" value="TLDC"/>
    <property type="match status" value="1"/>
</dbReference>
<dbReference type="Pfam" id="PF07534">
    <property type="entry name" value="TLD"/>
    <property type="match status" value="1"/>
</dbReference>
<dbReference type="OrthoDB" id="26679at2759"/>
<organism evidence="8 9">
    <name type="scientific">Lingula anatina</name>
    <name type="common">Brachiopod</name>
    <name type="synonym">Lingula unguis</name>
    <dbReference type="NCBI Taxonomy" id="7574"/>
    <lineage>
        <taxon>Eukaryota</taxon>
        <taxon>Metazoa</taxon>
        <taxon>Spiralia</taxon>
        <taxon>Lophotrochozoa</taxon>
        <taxon>Brachiopoda</taxon>
        <taxon>Linguliformea</taxon>
        <taxon>Lingulata</taxon>
        <taxon>Lingulida</taxon>
        <taxon>Linguloidea</taxon>
        <taxon>Lingulidae</taxon>
        <taxon>Lingula</taxon>
    </lineage>
</organism>
<dbReference type="RefSeq" id="XP_023932512.1">
    <property type="nucleotide sequence ID" value="XM_024076744.1"/>
</dbReference>
<accession>A0A2R2MR74</accession>
<dbReference type="GeneID" id="106157377"/>
<dbReference type="GO" id="GO:0005739">
    <property type="term" value="C:mitochondrion"/>
    <property type="evidence" value="ECO:0007669"/>
    <property type="project" value="UniProtKB-SubCell"/>
</dbReference>
<feature type="region of interest" description="Disordered" evidence="5">
    <location>
        <begin position="213"/>
        <end position="246"/>
    </location>
</feature>
<dbReference type="InterPro" id="IPR018392">
    <property type="entry name" value="LysM"/>
</dbReference>
<dbReference type="Proteomes" id="UP000085678">
    <property type="component" value="Unplaced"/>
</dbReference>
<feature type="compositionally biased region" description="Polar residues" evidence="5">
    <location>
        <begin position="669"/>
        <end position="678"/>
    </location>
</feature>
<dbReference type="KEGG" id="lak:106157377"/>
<keyword evidence="8" id="KW-1185">Reference proteome</keyword>
<proteinExistence type="inferred from homology"/>
<dbReference type="CDD" id="cd00118">
    <property type="entry name" value="LysM"/>
    <property type="match status" value="1"/>
</dbReference>
<evidence type="ECO:0000256" key="5">
    <source>
        <dbReference type="SAM" id="MobiDB-lite"/>
    </source>
</evidence>
<dbReference type="SMART" id="SM00584">
    <property type="entry name" value="TLDc"/>
    <property type="match status" value="1"/>
</dbReference>
<name>A0A2R2MR74_LINAN</name>
<dbReference type="InterPro" id="IPR036779">
    <property type="entry name" value="LysM_dom_sf"/>
</dbReference>
<feature type="region of interest" description="Disordered" evidence="5">
    <location>
        <begin position="814"/>
        <end position="841"/>
    </location>
</feature>
<feature type="compositionally biased region" description="Basic and acidic residues" evidence="5">
    <location>
        <begin position="232"/>
        <end position="246"/>
    </location>
</feature>
<dbReference type="PROSITE" id="PS51782">
    <property type="entry name" value="LYSM"/>
    <property type="match status" value="1"/>
</dbReference>
<evidence type="ECO:0000313" key="8">
    <source>
        <dbReference type="Proteomes" id="UP000085678"/>
    </source>
</evidence>
<dbReference type="InterPro" id="IPR006571">
    <property type="entry name" value="TLDc_dom"/>
</dbReference>
<dbReference type="InParanoid" id="A0A2R2MR74"/>
<dbReference type="SUPFAM" id="SSF54106">
    <property type="entry name" value="LysM domain"/>
    <property type="match status" value="1"/>
</dbReference>
<dbReference type="STRING" id="7574.A0A2R2MR74"/>
<feature type="compositionally biased region" description="Basic and acidic residues" evidence="5">
    <location>
        <begin position="424"/>
        <end position="440"/>
    </location>
</feature>